<evidence type="ECO:0000313" key="4">
    <source>
        <dbReference type="Proteomes" id="UP000006727"/>
    </source>
</evidence>
<dbReference type="PaxDb" id="3218-PP1S57_38V6.1"/>
<evidence type="ECO:0000259" key="1">
    <source>
        <dbReference type="Pfam" id="PF14780"/>
    </source>
</evidence>
<evidence type="ECO:0000313" key="2">
    <source>
        <dbReference type="EMBL" id="PNR27706.1"/>
    </source>
</evidence>
<dbReference type="PANTHER" id="PTHR34786:SF1">
    <property type="entry name" value="OS09G0504900 PROTEIN"/>
    <property type="match status" value="1"/>
</dbReference>
<reference evidence="2 4" key="1">
    <citation type="journal article" date="2008" name="Science">
        <title>The Physcomitrella genome reveals evolutionary insights into the conquest of land by plants.</title>
        <authorList>
            <person name="Rensing S."/>
            <person name="Lang D."/>
            <person name="Zimmer A."/>
            <person name="Terry A."/>
            <person name="Salamov A."/>
            <person name="Shapiro H."/>
            <person name="Nishiyama T."/>
            <person name="Perroud P.-F."/>
            <person name="Lindquist E."/>
            <person name="Kamisugi Y."/>
            <person name="Tanahashi T."/>
            <person name="Sakakibara K."/>
            <person name="Fujita T."/>
            <person name="Oishi K."/>
            <person name="Shin-I T."/>
            <person name="Kuroki Y."/>
            <person name="Toyoda A."/>
            <person name="Suzuki Y."/>
            <person name="Hashimoto A."/>
            <person name="Yamaguchi K."/>
            <person name="Sugano A."/>
            <person name="Kohara Y."/>
            <person name="Fujiyama A."/>
            <person name="Anterola A."/>
            <person name="Aoki S."/>
            <person name="Ashton N."/>
            <person name="Barbazuk W.B."/>
            <person name="Barker E."/>
            <person name="Bennetzen J."/>
            <person name="Bezanilla M."/>
            <person name="Blankenship R."/>
            <person name="Cho S.H."/>
            <person name="Dutcher S."/>
            <person name="Estelle M."/>
            <person name="Fawcett J.A."/>
            <person name="Gundlach H."/>
            <person name="Hanada K."/>
            <person name="Heyl A."/>
            <person name="Hicks K.A."/>
            <person name="Hugh J."/>
            <person name="Lohr M."/>
            <person name="Mayer K."/>
            <person name="Melkozernov A."/>
            <person name="Murata T."/>
            <person name="Nelson D."/>
            <person name="Pils B."/>
            <person name="Prigge M."/>
            <person name="Reiss B."/>
            <person name="Renner T."/>
            <person name="Rombauts S."/>
            <person name="Rushton P."/>
            <person name="Sanderfoot A."/>
            <person name="Schween G."/>
            <person name="Shiu S.-H."/>
            <person name="Stueber K."/>
            <person name="Theodoulou F.L."/>
            <person name="Tu H."/>
            <person name="Van de Peer Y."/>
            <person name="Verrier P.J."/>
            <person name="Waters E."/>
            <person name="Wood A."/>
            <person name="Yang L."/>
            <person name="Cove D."/>
            <person name="Cuming A."/>
            <person name="Hasebe M."/>
            <person name="Lucas S."/>
            <person name="Mishler D.B."/>
            <person name="Reski R."/>
            <person name="Grigoriev I."/>
            <person name="Quatrano R.S."/>
            <person name="Boore J.L."/>
        </authorList>
    </citation>
    <scope>NUCLEOTIDE SEQUENCE [LARGE SCALE GENOMIC DNA]</scope>
    <source>
        <strain evidence="3 4">cv. Gransden 2004</strain>
    </source>
</reference>
<dbReference type="Gramene" id="Pp3c25_11530V3.2">
    <property type="protein sequence ID" value="PAC:32979571.CDS.1"/>
    <property type="gene ID" value="Pp3c25_11530"/>
</dbReference>
<dbReference type="Proteomes" id="UP000006727">
    <property type="component" value="Chromosome 25"/>
</dbReference>
<protein>
    <recommendedName>
        <fullName evidence="1">Nucleolus and neural progenitor protein-like N-terminal domain-containing protein</fullName>
    </recommendedName>
</protein>
<reference evidence="3" key="3">
    <citation type="submission" date="2020-12" db="UniProtKB">
        <authorList>
            <consortium name="EnsemblPlants"/>
        </authorList>
    </citation>
    <scope>IDENTIFICATION</scope>
</reference>
<proteinExistence type="predicted"/>
<dbReference type="EMBL" id="ABEU02000025">
    <property type="protein sequence ID" value="PNR27706.1"/>
    <property type="molecule type" value="Genomic_DNA"/>
</dbReference>
<gene>
    <name evidence="3" type="primary">LOC112277177</name>
    <name evidence="2" type="ORF">PHYPA_029858</name>
</gene>
<dbReference type="EnsemblPlants" id="Pp3c25_11530V3.1">
    <property type="protein sequence ID" value="PAC:32979570.CDS.1"/>
    <property type="gene ID" value="Pp3c25_11530"/>
</dbReference>
<dbReference type="PANTHER" id="PTHR34786">
    <property type="entry name" value="OS09G0504900 PROTEIN"/>
    <property type="match status" value="1"/>
</dbReference>
<dbReference type="RefSeq" id="XP_073387321.1">
    <property type="nucleotide sequence ID" value="XM_073531220.1"/>
</dbReference>
<dbReference type="Pfam" id="PF14780">
    <property type="entry name" value="NEPRO_N"/>
    <property type="match status" value="1"/>
</dbReference>
<dbReference type="Gramene" id="Pp3c25_11530V3.1">
    <property type="protein sequence ID" value="PAC:32979570.CDS.1"/>
    <property type="gene ID" value="Pp3c25_11530"/>
</dbReference>
<dbReference type="AlphaFoldDB" id="A0A2K1IEK7"/>
<dbReference type="OrthoDB" id="114080at2759"/>
<accession>A0A2K1IEK7</accession>
<dbReference type="GeneID" id="112277177"/>
<dbReference type="EnsemblPlants" id="Pp3c25_11530V3.2">
    <property type="protein sequence ID" value="PAC:32979571.CDS.1"/>
    <property type="gene ID" value="Pp3c25_11530"/>
</dbReference>
<dbReference type="STRING" id="3218.A0A2K1IEK7"/>
<name>A0A2K1IEK7_PHYPA</name>
<evidence type="ECO:0000313" key="3">
    <source>
        <dbReference type="EnsemblPlants" id="PAC:32979570.CDS.1"/>
    </source>
</evidence>
<sequence length="406" mass="45363">MGKEAGPLSFLPRLPACLSTLSDASFDVADARKEIEEEVTSIQIRLKATLTQVWDENAIFQRIMYKNQNQHRRTIYFRRLMQVRRDLHLLQSFGLQHVVEALPYCVCFSKRKVVPPKVVLTSLGHRIESKESLPVTVQRRLLGGARLLQLMAEPILSASSPIAGLLSQAFFMPFAVTMMAMLARLRVLLVHILYETIAAFNLVSSSMQLMKVSSVPVDIPLYLECSWDGEKIKFFEKLPPQHTPELFSIPTSLSDSTNLPDVGWFTDDRSTLVKEKLHSTGLSEPVLYERDESFILEDSPFELLGEEATETPSIAKEAIPAPSSVTSNVKAVVSSSHEEMVGNSSVEDRAELESWKAELEGWGKPGIDNLVEKSKLDGNSKKRVAYVSVQIGGGKESKMTKTDHQM</sequence>
<reference evidence="2 4" key="2">
    <citation type="journal article" date="2018" name="Plant J.">
        <title>The Physcomitrella patens chromosome-scale assembly reveals moss genome structure and evolution.</title>
        <authorList>
            <person name="Lang D."/>
            <person name="Ullrich K.K."/>
            <person name="Murat F."/>
            <person name="Fuchs J."/>
            <person name="Jenkins J."/>
            <person name="Haas F.B."/>
            <person name="Piednoel M."/>
            <person name="Gundlach H."/>
            <person name="Van Bel M."/>
            <person name="Meyberg R."/>
            <person name="Vives C."/>
            <person name="Morata J."/>
            <person name="Symeonidi A."/>
            <person name="Hiss M."/>
            <person name="Muchero W."/>
            <person name="Kamisugi Y."/>
            <person name="Saleh O."/>
            <person name="Blanc G."/>
            <person name="Decker E.L."/>
            <person name="van Gessel N."/>
            <person name="Grimwood J."/>
            <person name="Hayes R.D."/>
            <person name="Graham S.W."/>
            <person name="Gunter L.E."/>
            <person name="McDaniel S.F."/>
            <person name="Hoernstein S.N.W."/>
            <person name="Larsson A."/>
            <person name="Li F.W."/>
            <person name="Perroud P.F."/>
            <person name="Phillips J."/>
            <person name="Ranjan P."/>
            <person name="Rokshar D.S."/>
            <person name="Rothfels C.J."/>
            <person name="Schneider L."/>
            <person name="Shu S."/>
            <person name="Stevenson D.W."/>
            <person name="Thummler F."/>
            <person name="Tillich M."/>
            <person name="Villarreal Aguilar J.C."/>
            <person name="Widiez T."/>
            <person name="Wong G.K."/>
            <person name="Wymore A."/>
            <person name="Zhang Y."/>
            <person name="Zimmer A.D."/>
            <person name="Quatrano R.S."/>
            <person name="Mayer K.F.X."/>
            <person name="Goodstein D."/>
            <person name="Casacuberta J.M."/>
            <person name="Vandepoele K."/>
            <person name="Reski R."/>
            <person name="Cuming A.C."/>
            <person name="Tuskan G.A."/>
            <person name="Maumus F."/>
            <person name="Salse J."/>
            <person name="Schmutz J."/>
            <person name="Rensing S.A."/>
        </authorList>
    </citation>
    <scope>NUCLEOTIDE SEQUENCE [LARGE SCALE GENOMIC DNA]</scope>
    <source>
        <strain evidence="3 4">cv. Gransden 2004</strain>
    </source>
</reference>
<dbReference type="InterPro" id="IPR027951">
    <property type="entry name" value="Nepro_N"/>
</dbReference>
<keyword evidence="4" id="KW-1185">Reference proteome</keyword>
<feature type="domain" description="Nucleolus and neural progenitor protein-like N-terminal" evidence="1">
    <location>
        <begin position="20"/>
        <end position="198"/>
    </location>
</feature>
<organism evidence="2">
    <name type="scientific">Physcomitrium patens</name>
    <name type="common">Spreading-leaved earth moss</name>
    <name type="synonym">Physcomitrella patens</name>
    <dbReference type="NCBI Taxonomy" id="3218"/>
    <lineage>
        <taxon>Eukaryota</taxon>
        <taxon>Viridiplantae</taxon>
        <taxon>Streptophyta</taxon>
        <taxon>Embryophyta</taxon>
        <taxon>Bryophyta</taxon>
        <taxon>Bryophytina</taxon>
        <taxon>Bryopsida</taxon>
        <taxon>Funariidae</taxon>
        <taxon>Funariales</taxon>
        <taxon>Funariaceae</taxon>
        <taxon>Physcomitrium</taxon>
    </lineage>
</organism>